<reference evidence="3 4" key="1">
    <citation type="submission" date="2010-10" db="EMBL/GenBank/DDBJ databases">
        <title>Complete sequence of Frankia sp. EuI1c.</title>
        <authorList>
            <consortium name="US DOE Joint Genome Institute"/>
            <person name="Lucas S."/>
            <person name="Copeland A."/>
            <person name="Lapidus A."/>
            <person name="Cheng J.-F."/>
            <person name="Bruce D."/>
            <person name="Goodwin L."/>
            <person name="Pitluck S."/>
            <person name="Chertkov O."/>
            <person name="Detter J.C."/>
            <person name="Han C."/>
            <person name="Tapia R."/>
            <person name="Land M."/>
            <person name="Hauser L."/>
            <person name="Jeffries C."/>
            <person name="Kyrpides N."/>
            <person name="Ivanova N."/>
            <person name="Mikhailova N."/>
            <person name="Beauchemin N."/>
            <person name="Sen A."/>
            <person name="Sur S.A."/>
            <person name="Gtari M."/>
            <person name="Wall L."/>
            <person name="Tisa L."/>
            <person name="Woyke T."/>
        </authorList>
    </citation>
    <scope>NUCLEOTIDE SEQUENCE [LARGE SCALE GENOMIC DNA]</scope>
    <source>
        <strain evidence="4">DSM 45817 / CECT 9037 / EuI1c</strain>
    </source>
</reference>
<gene>
    <name evidence="3" type="ordered locus">FraEuI1c_7101</name>
</gene>
<feature type="region of interest" description="Disordered" evidence="1">
    <location>
        <begin position="1"/>
        <end position="146"/>
    </location>
</feature>
<sequence>MLSPRSPGGTGRDTGGRNARTSAPGNGGAPGNGAAPRNGTAPRNSTGGTGPRGRFENPPAESPSERTMISRPRRGGPWPDDRDDDLLDSVGDPVADLGRARDWDGERGPRADREGPAGGRDALRGGTGPRRAASGPSGRFGTEGGSGRLAAFAEADDDELDDDAADSERPDLGMALFWRRLVIALVWLGFALGLGVGAGVIWEKIRPSADATTAATASLTPTASAPAAAPSPTSSATPAPAVPADWAAYTATTSNAKSTFSHPGAWTIHPDSTAVFFVEPSGPRMVGVARRVGLTDGAAAVSKVDALEFNTLAGHAVTGSGNVKDPISGATVWELTGTYTRQGQKVAYMMHSVDGPGAEYVLIVRVPADSSSELDGLMRSLRASFQPAS</sequence>
<dbReference type="InParanoid" id="E3IYJ5"/>
<feature type="transmembrane region" description="Helical" evidence="2">
    <location>
        <begin position="181"/>
        <end position="202"/>
    </location>
</feature>
<keyword evidence="2" id="KW-1133">Transmembrane helix</keyword>
<organism evidence="3 4">
    <name type="scientific">Pseudofrankia inefficax (strain DSM 45817 / CECT 9037 / DDB 130130 / EuI1c)</name>
    <name type="common">Frankia inefficax</name>
    <dbReference type="NCBI Taxonomy" id="298654"/>
    <lineage>
        <taxon>Bacteria</taxon>
        <taxon>Bacillati</taxon>
        <taxon>Actinomycetota</taxon>
        <taxon>Actinomycetes</taxon>
        <taxon>Frankiales</taxon>
        <taxon>Frankiaceae</taxon>
        <taxon>Pseudofrankia</taxon>
    </lineage>
</organism>
<feature type="compositionally biased region" description="Low complexity" evidence="1">
    <location>
        <begin position="32"/>
        <end position="42"/>
    </location>
</feature>
<protein>
    <submittedName>
        <fullName evidence="3">Uncharacterized protein</fullName>
    </submittedName>
</protein>
<proteinExistence type="predicted"/>
<dbReference type="EMBL" id="CP002299">
    <property type="protein sequence ID" value="ADP85066.1"/>
    <property type="molecule type" value="Genomic_DNA"/>
</dbReference>
<keyword evidence="2" id="KW-0812">Transmembrane</keyword>
<keyword evidence="4" id="KW-1185">Reference proteome</keyword>
<dbReference type="Proteomes" id="UP000002484">
    <property type="component" value="Chromosome"/>
</dbReference>
<keyword evidence="2" id="KW-0472">Membrane</keyword>
<feature type="compositionally biased region" description="Basic and acidic residues" evidence="1">
    <location>
        <begin position="98"/>
        <end position="115"/>
    </location>
</feature>
<name>E3IYJ5_PSEI1</name>
<dbReference type="HOGENOM" id="CLU_041894_0_0_11"/>
<evidence type="ECO:0000256" key="1">
    <source>
        <dbReference type="SAM" id="MobiDB-lite"/>
    </source>
</evidence>
<evidence type="ECO:0000313" key="3">
    <source>
        <dbReference type="EMBL" id="ADP85066.1"/>
    </source>
</evidence>
<dbReference type="KEGG" id="fri:FraEuI1c_7101"/>
<dbReference type="AlphaFoldDB" id="E3IYJ5"/>
<evidence type="ECO:0000313" key="4">
    <source>
        <dbReference type="Proteomes" id="UP000002484"/>
    </source>
</evidence>
<accession>E3IYJ5</accession>
<evidence type="ECO:0000256" key="2">
    <source>
        <dbReference type="SAM" id="Phobius"/>
    </source>
</evidence>